<keyword evidence="1" id="KW-1133">Transmembrane helix</keyword>
<evidence type="ECO:0000313" key="2">
    <source>
        <dbReference type="EMBL" id="MBT0956713.1"/>
    </source>
</evidence>
<organism evidence="2 3">
    <name type="scientific">Harenicola maris</name>
    <dbReference type="NCBI Taxonomy" id="2841044"/>
    <lineage>
        <taxon>Bacteria</taxon>
        <taxon>Pseudomonadati</taxon>
        <taxon>Pseudomonadota</taxon>
        <taxon>Alphaproteobacteria</taxon>
        <taxon>Rhodobacterales</taxon>
        <taxon>Paracoccaceae</taxon>
        <taxon>Harenicola</taxon>
    </lineage>
</organism>
<keyword evidence="3" id="KW-1185">Reference proteome</keyword>
<protein>
    <submittedName>
        <fullName evidence="2">Uncharacterized protein</fullName>
    </submittedName>
</protein>
<keyword evidence="1" id="KW-0812">Transmembrane</keyword>
<gene>
    <name evidence="2" type="ORF">IV417_04900</name>
</gene>
<comment type="caution">
    <text evidence="2">The sequence shown here is derived from an EMBL/GenBank/DDBJ whole genome shotgun (WGS) entry which is preliminary data.</text>
</comment>
<dbReference type="EMBL" id="JADQAZ010000001">
    <property type="protein sequence ID" value="MBT0956713.1"/>
    <property type="molecule type" value="Genomic_DNA"/>
</dbReference>
<feature type="transmembrane region" description="Helical" evidence="1">
    <location>
        <begin position="124"/>
        <end position="142"/>
    </location>
</feature>
<reference evidence="2 3" key="1">
    <citation type="journal article" date="2021" name="Arch. Microbiol.">
        <title>Harenicola maris gen. nov., sp. nov. isolated from the Sea of Japan shallow sediments.</title>
        <authorList>
            <person name="Romanenko L.A."/>
            <person name="Kurilenko V.V."/>
            <person name="Chernysheva N.Y."/>
            <person name="Tekutyeva L.A."/>
            <person name="Velansky P.V."/>
            <person name="Svetashev V.I."/>
            <person name="Isaeva M.P."/>
        </authorList>
    </citation>
    <scope>NUCLEOTIDE SEQUENCE [LARGE SCALE GENOMIC DNA]</scope>
    <source>
        <strain evidence="2 3">KMM 3653</strain>
    </source>
</reference>
<evidence type="ECO:0000313" key="3">
    <source>
        <dbReference type="Proteomes" id="UP001315686"/>
    </source>
</evidence>
<dbReference type="RefSeq" id="WP_327792909.1">
    <property type="nucleotide sequence ID" value="NZ_JADQAZ010000001.1"/>
</dbReference>
<feature type="transmembrane region" description="Helical" evidence="1">
    <location>
        <begin position="85"/>
        <end position="103"/>
    </location>
</feature>
<keyword evidence="1" id="KW-0472">Membrane</keyword>
<sequence>MQTTQFWTVLLAEQLSFSERLARIEGNKTPRPAEMAPAAAIAAHAPKQGVSPQISAMMEGIAVEPAKTRRGSSIPGNDVWENLKYPISIALAFLLGIVAVMFSRYARFHLFASEQGASALAENVMLDGAMAMGVTFVVRMATDLKSPIHLSAMSMGVTACVLGMHFVVHQVPGLFDILFSAEWTASVLSSTEPDSLFF</sequence>
<dbReference type="AlphaFoldDB" id="A0AAP2G3E3"/>
<feature type="transmembrane region" description="Helical" evidence="1">
    <location>
        <begin position="148"/>
        <end position="168"/>
    </location>
</feature>
<evidence type="ECO:0000256" key="1">
    <source>
        <dbReference type="SAM" id="Phobius"/>
    </source>
</evidence>
<name>A0AAP2G3E3_9RHOB</name>
<proteinExistence type="predicted"/>
<accession>A0AAP2G3E3</accession>
<dbReference type="Proteomes" id="UP001315686">
    <property type="component" value="Unassembled WGS sequence"/>
</dbReference>